<keyword evidence="5" id="KW-0268">Exocytosis</keyword>
<dbReference type="InterPro" id="IPR016159">
    <property type="entry name" value="Cullin_repeat-like_dom_sf"/>
</dbReference>
<evidence type="ECO:0000259" key="9">
    <source>
        <dbReference type="Pfam" id="PF16528"/>
    </source>
</evidence>
<keyword evidence="6" id="KW-0653">Protein transport</keyword>
<dbReference type="GO" id="GO:0006887">
    <property type="term" value="P:exocytosis"/>
    <property type="evidence" value="ECO:0007669"/>
    <property type="project" value="UniProtKB-KW"/>
</dbReference>
<feature type="compositionally biased region" description="Basic residues" evidence="8">
    <location>
        <begin position="1"/>
        <end position="12"/>
    </location>
</feature>
<dbReference type="Pfam" id="PF16528">
    <property type="entry name" value="Exo84_C"/>
    <property type="match status" value="1"/>
</dbReference>
<evidence type="ECO:0000256" key="6">
    <source>
        <dbReference type="ARBA" id="ARBA00022927"/>
    </source>
</evidence>
<evidence type="ECO:0000313" key="11">
    <source>
        <dbReference type="Proteomes" id="UP000800092"/>
    </source>
</evidence>
<evidence type="ECO:0000313" key="10">
    <source>
        <dbReference type="EMBL" id="KAF2228448.1"/>
    </source>
</evidence>
<comment type="subcellular location">
    <subcellularLocation>
        <location evidence="1">Cytoplasmic vesicle</location>
        <location evidence="1">Secretory vesicle</location>
    </subcellularLocation>
</comment>
<evidence type="ECO:0000256" key="4">
    <source>
        <dbReference type="ARBA" id="ARBA00022448"/>
    </source>
</evidence>
<dbReference type="GO" id="GO:0015031">
    <property type="term" value="P:protein transport"/>
    <property type="evidence" value="ECO:0007669"/>
    <property type="project" value="UniProtKB-KW"/>
</dbReference>
<evidence type="ECO:0000256" key="8">
    <source>
        <dbReference type="SAM" id="MobiDB-lite"/>
    </source>
</evidence>
<dbReference type="GO" id="GO:0006893">
    <property type="term" value="P:Golgi to plasma membrane transport"/>
    <property type="evidence" value="ECO:0007669"/>
    <property type="project" value="TreeGrafter"/>
</dbReference>
<dbReference type="Gene3D" id="1.20.58.1210">
    <property type="entry name" value="Exo84p, N-terminal helical domain"/>
    <property type="match status" value="1"/>
</dbReference>
<dbReference type="Pfam" id="PF25345">
    <property type="entry name" value="PH_EXO84"/>
    <property type="match status" value="1"/>
</dbReference>
<dbReference type="PANTHER" id="PTHR21426:SF12">
    <property type="entry name" value="EXOCYST COMPLEX COMPONENT 8"/>
    <property type="match status" value="1"/>
</dbReference>
<dbReference type="Proteomes" id="UP000800092">
    <property type="component" value="Unassembled WGS sequence"/>
</dbReference>
<feature type="coiled-coil region" evidence="7">
    <location>
        <begin position="136"/>
        <end position="199"/>
    </location>
</feature>
<protein>
    <recommendedName>
        <fullName evidence="3">Exocyst complex component EXO84</fullName>
    </recommendedName>
</protein>
<keyword evidence="4" id="KW-0813">Transport</keyword>
<dbReference type="GO" id="GO:0000145">
    <property type="term" value="C:exocyst"/>
    <property type="evidence" value="ECO:0007669"/>
    <property type="project" value="InterPro"/>
</dbReference>
<feature type="region of interest" description="Disordered" evidence="8">
    <location>
        <begin position="444"/>
        <end position="469"/>
    </location>
</feature>
<evidence type="ECO:0000256" key="2">
    <source>
        <dbReference type="ARBA" id="ARBA00007210"/>
    </source>
</evidence>
<keyword evidence="7" id="KW-0175">Coiled coil</keyword>
<dbReference type="Pfam" id="PF08700">
    <property type="entry name" value="VPS51_Exo84_N"/>
    <property type="match status" value="1"/>
</dbReference>
<gene>
    <name evidence="10" type="ORF">EV356DRAFT_538087</name>
</gene>
<accession>A0A6A6GS97</accession>
<dbReference type="SUPFAM" id="SSF74788">
    <property type="entry name" value="Cullin repeat-like"/>
    <property type="match status" value="1"/>
</dbReference>
<dbReference type="Gene3D" id="2.30.29.30">
    <property type="entry name" value="Pleckstrin-homology domain (PH domain)/Phosphotyrosine-binding domain (PTB)"/>
    <property type="match status" value="1"/>
</dbReference>
<feature type="compositionally biased region" description="Basic and acidic residues" evidence="8">
    <location>
        <begin position="48"/>
        <end position="60"/>
    </location>
</feature>
<feature type="region of interest" description="Disordered" evidence="8">
    <location>
        <begin position="342"/>
        <end position="367"/>
    </location>
</feature>
<organism evidence="10 11">
    <name type="scientific">Viridothelium virens</name>
    <name type="common">Speckled blister lichen</name>
    <name type="synonym">Trypethelium virens</name>
    <dbReference type="NCBI Taxonomy" id="1048519"/>
    <lineage>
        <taxon>Eukaryota</taxon>
        <taxon>Fungi</taxon>
        <taxon>Dikarya</taxon>
        <taxon>Ascomycota</taxon>
        <taxon>Pezizomycotina</taxon>
        <taxon>Dothideomycetes</taxon>
        <taxon>Dothideomycetes incertae sedis</taxon>
        <taxon>Trypetheliales</taxon>
        <taxon>Trypetheliaceae</taxon>
        <taxon>Viridothelium</taxon>
    </lineage>
</organism>
<evidence type="ECO:0000256" key="1">
    <source>
        <dbReference type="ARBA" id="ARBA00004398"/>
    </source>
</evidence>
<dbReference type="OrthoDB" id="642193at2759"/>
<comment type="similarity">
    <text evidence="2">Belongs to the EXO84 family.</text>
</comment>
<feature type="compositionally biased region" description="Polar residues" evidence="8">
    <location>
        <begin position="33"/>
        <end position="47"/>
    </location>
</feature>
<dbReference type="SUPFAM" id="SSF50729">
    <property type="entry name" value="PH domain-like"/>
    <property type="match status" value="1"/>
</dbReference>
<dbReference type="PANTHER" id="PTHR21426">
    <property type="entry name" value="EXOCYST COMPLEX COMPONENT 8"/>
    <property type="match status" value="1"/>
</dbReference>
<dbReference type="InterPro" id="IPR042561">
    <property type="entry name" value="Exo84_C_1"/>
</dbReference>
<name>A0A6A6GS97_VIRVR</name>
<feature type="region of interest" description="Disordered" evidence="8">
    <location>
        <begin position="1"/>
        <end position="126"/>
    </location>
</feature>
<dbReference type="Gene3D" id="1.20.58.1220">
    <property type="entry name" value="Exo84p, C-terminal helical domain"/>
    <property type="match status" value="1"/>
</dbReference>
<evidence type="ECO:0000256" key="5">
    <source>
        <dbReference type="ARBA" id="ARBA00022483"/>
    </source>
</evidence>
<evidence type="ECO:0000256" key="3">
    <source>
        <dbReference type="ARBA" id="ARBA00021269"/>
    </source>
</evidence>
<dbReference type="InterPro" id="IPR011993">
    <property type="entry name" value="PH-like_dom_sf"/>
</dbReference>
<dbReference type="GO" id="GO:0030133">
    <property type="term" value="C:transport vesicle"/>
    <property type="evidence" value="ECO:0007669"/>
    <property type="project" value="UniProtKB-SubCell"/>
</dbReference>
<proteinExistence type="inferred from homology"/>
<evidence type="ECO:0000256" key="7">
    <source>
        <dbReference type="SAM" id="Coils"/>
    </source>
</evidence>
<dbReference type="AlphaFoldDB" id="A0A6A6GS97"/>
<dbReference type="EMBL" id="ML991942">
    <property type="protein sequence ID" value="KAF2228448.1"/>
    <property type="molecule type" value="Genomic_DNA"/>
</dbReference>
<sequence>MDKSLRKKKAGKPKISDPVSGPIPDRSRARQVDNASVRTGVSSNRGASSERQDKTADLVKRRYSTRFNAIPQDGAPPLPGLPGLPQMPTQYKNQPPPPSRDERPPGSSSGQRIAVESRALRDPNLQPEKYVANMLSDASEQDITEYQNDLRKMQARNTTELQHNVYQNRTQFIKISKDAEKLKEEMRTLKNLMSEVTGTLGQATAAGTGNEADAKARRRGNRSSVANLEALWNTHLQTLWKRVEGSQKFLPAVPGRHILYESGRWVELNAATWKARRRVYLILLNDHLLLASEKKRLDPSGGAPPSNLNDTNDPRQKRAPQQTQLVADRCFPLQDVHLTDIGARPKAPGVTSPTSPTPPNSSSNSNAINVRIGTESFTFATSSPQEAAEKAKFLTNFRKASEDLRKQLASETEHREKARESVNYYATRSSGLWKRADLMDGLTERSASMSSPTPSGAGGAGAGSSTGSSMLLDVSGRTRSIRDIESEIDSLDIDIALQRFESAVPKVESLRETAKGIRGNAWAQDVVSFKVDERASRLAAVLVRALCEEGRSGWGAYVRRHVGWMVRLGEEARAREGWLNARSSIVRKRARQCTFTGSLPHYLSQLSYVYFTLLANTLSIFSTAFPPATTSAAVVWAKQHVEEFNEVLARQLSSVERDSETWKDVMSNVKKQAGILSQVGLEFSDLVGKGVEEGVNDDAAVPLGLGLRA</sequence>
<dbReference type="InterPro" id="IPR032403">
    <property type="entry name" value="Exo84_C"/>
</dbReference>
<dbReference type="InterPro" id="IPR042560">
    <property type="entry name" value="Exo84_C_2"/>
</dbReference>
<feature type="compositionally biased region" description="Low complexity" evidence="8">
    <location>
        <begin position="446"/>
        <end position="455"/>
    </location>
</feature>
<reference evidence="10" key="1">
    <citation type="journal article" date="2020" name="Stud. Mycol.">
        <title>101 Dothideomycetes genomes: a test case for predicting lifestyles and emergence of pathogens.</title>
        <authorList>
            <person name="Haridas S."/>
            <person name="Albert R."/>
            <person name="Binder M."/>
            <person name="Bloem J."/>
            <person name="Labutti K."/>
            <person name="Salamov A."/>
            <person name="Andreopoulos B."/>
            <person name="Baker S."/>
            <person name="Barry K."/>
            <person name="Bills G."/>
            <person name="Bluhm B."/>
            <person name="Cannon C."/>
            <person name="Castanera R."/>
            <person name="Culley D."/>
            <person name="Daum C."/>
            <person name="Ezra D."/>
            <person name="Gonzalez J."/>
            <person name="Henrissat B."/>
            <person name="Kuo A."/>
            <person name="Liang C."/>
            <person name="Lipzen A."/>
            <person name="Lutzoni F."/>
            <person name="Magnuson J."/>
            <person name="Mondo S."/>
            <person name="Nolan M."/>
            <person name="Ohm R."/>
            <person name="Pangilinan J."/>
            <person name="Park H.-J."/>
            <person name="Ramirez L."/>
            <person name="Alfaro M."/>
            <person name="Sun H."/>
            <person name="Tritt A."/>
            <person name="Yoshinaga Y."/>
            <person name="Zwiers L.-H."/>
            <person name="Turgeon B."/>
            <person name="Goodwin S."/>
            <person name="Spatafora J."/>
            <person name="Crous P."/>
            <person name="Grigoriev I."/>
        </authorList>
    </citation>
    <scope>NUCLEOTIDE SEQUENCE</scope>
    <source>
        <strain evidence="10">Tuck. ex Michener</strain>
    </source>
</reference>
<keyword evidence="11" id="KW-1185">Reference proteome</keyword>
<feature type="region of interest" description="Disordered" evidence="8">
    <location>
        <begin position="295"/>
        <end position="322"/>
    </location>
</feature>
<dbReference type="InterPro" id="IPR033961">
    <property type="entry name" value="Exo84"/>
</dbReference>
<feature type="domain" description="Exocyst component Exo84 C-terminal" evidence="9">
    <location>
        <begin position="482"/>
        <end position="683"/>
    </location>
</feature>